<proteinExistence type="predicted"/>
<organism evidence="1">
    <name type="scientific">Timema tahoe</name>
    <dbReference type="NCBI Taxonomy" id="61484"/>
    <lineage>
        <taxon>Eukaryota</taxon>
        <taxon>Metazoa</taxon>
        <taxon>Ecdysozoa</taxon>
        <taxon>Arthropoda</taxon>
        <taxon>Hexapoda</taxon>
        <taxon>Insecta</taxon>
        <taxon>Pterygota</taxon>
        <taxon>Neoptera</taxon>
        <taxon>Polyneoptera</taxon>
        <taxon>Phasmatodea</taxon>
        <taxon>Timematodea</taxon>
        <taxon>Timematoidea</taxon>
        <taxon>Timematidae</taxon>
        <taxon>Timema</taxon>
    </lineage>
</organism>
<dbReference type="EMBL" id="OE016281">
    <property type="protein sequence ID" value="CAD7464548.1"/>
    <property type="molecule type" value="Genomic_DNA"/>
</dbReference>
<reference evidence="1" key="1">
    <citation type="submission" date="2020-11" db="EMBL/GenBank/DDBJ databases">
        <authorList>
            <person name="Tran Van P."/>
        </authorList>
    </citation>
    <scope>NUCLEOTIDE SEQUENCE</scope>
</reference>
<gene>
    <name evidence="1" type="ORF">TTEB3V08_LOCUS12425</name>
</gene>
<sequence length="74" mass="8667">MLCVHSMSYDQAWNTPQWTSQGRFMHPHSLSQLRSTGRHTQARAAPRSWLSMLLPRLLYAHSYSSRTLLRPSRQ</sequence>
<name>A0A7R9IU93_9NEOP</name>
<accession>A0A7R9IU93</accession>
<evidence type="ECO:0000313" key="1">
    <source>
        <dbReference type="EMBL" id="CAD7464548.1"/>
    </source>
</evidence>
<protein>
    <submittedName>
        <fullName evidence="1">Uncharacterized protein</fullName>
    </submittedName>
</protein>
<dbReference type="AlphaFoldDB" id="A0A7R9IU93"/>